<comment type="subcellular location">
    <subcellularLocation>
        <location evidence="1">Cell membrane</location>
        <topology evidence="1">Multi-pass membrane protein</topology>
    </subcellularLocation>
</comment>
<evidence type="ECO:0000256" key="1">
    <source>
        <dbReference type="ARBA" id="ARBA00004651"/>
    </source>
</evidence>
<dbReference type="Gene3D" id="1.10.1760.20">
    <property type="match status" value="1"/>
</dbReference>
<feature type="transmembrane region" description="Helical" evidence="7">
    <location>
        <begin position="39"/>
        <end position="60"/>
    </location>
</feature>
<reference evidence="9 10" key="1">
    <citation type="submission" date="2017-04" db="EMBL/GenBank/DDBJ databases">
        <title>Genomic insights into metabolism of Thermodesulfobium acidiphilum.</title>
        <authorList>
            <person name="Toshchakov S.V."/>
            <person name="Frolov E.N."/>
            <person name="Kublanov I.V."/>
            <person name="Samarov N.I."/>
            <person name="Novikov A."/>
            <person name="Lebedinsky A.V."/>
            <person name="Bonch-Osmolovskaya E.A."/>
            <person name="Chernyh N.A."/>
        </authorList>
    </citation>
    <scope>NUCLEOTIDE SEQUENCE [LARGE SCALE GENOMIC DNA]</scope>
    <source>
        <strain evidence="9 10">3127-1</strain>
    </source>
</reference>
<feature type="transmembrane region" description="Helical" evidence="7">
    <location>
        <begin position="7"/>
        <end position="27"/>
    </location>
</feature>
<feature type="transmembrane region" description="Helical" evidence="7">
    <location>
        <begin position="72"/>
        <end position="97"/>
    </location>
</feature>
<keyword evidence="5 7" id="KW-1133">Transmembrane helix</keyword>
<feature type="transmembrane region" description="Helical" evidence="7">
    <location>
        <begin position="234"/>
        <end position="255"/>
    </location>
</feature>
<organism evidence="9 10">
    <name type="scientific">Thermodesulfobium acidiphilum</name>
    <dbReference type="NCBI Taxonomy" id="1794699"/>
    <lineage>
        <taxon>Bacteria</taxon>
        <taxon>Pseudomonadati</taxon>
        <taxon>Thermodesulfobiota</taxon>
        <taxon>Thermodesulfobiia</taxon>
        <taxon>Thermodesulfobiales</taxon>
        <taxon>Thermodesulfobiaceae</taxon>
        <taxon>Thermodesulfobium</taxon>
    </lineage>
</organism>
<evidence type="ECO:0000256" key="3">
    <source>
        <dbReference type="ARBA" id="ARBA00022475"/>
    </source>
</evidence>
<accession>A0A2R4W0C8</accession>
<dbReference type="Pfam" id="PF01891">
    <property type="entry name" value="CbiM"/>
    <property type="match status" value="1"/>
</dbReference>
<keyword evidence="4 7" id="KW-0812">Transmembrane</keyword>
<keyword evidence="2" id="KW-0813">Transport</keyword>
<dbReference type="NCBIfam" id="NF008873">
    <property type="entry name" value="PRK11909.1"/>
    <property type="match status" value="1"/>
</dbReference>
<dbReference type="EMBL" id="CP020921">
    <property type="protein sequence ID" value="AWB10164.1"/>
    <property type="molecule type" value="Genomic_DNA"/>
</dbReference>
<dbReference type="Pfam" id="PF13190">
    <property type="entry name" value="PDGLE"/>
    <property type="match status" value="1"/>
</dbReference>
<evidence type="ECO:0000256" key="4">
    <source>
        <dbReference type="ARBA" id="ARBA00022692"/>
    </source>
</evidence>
<evidence type="ECO:0000256" key="2">
    <source>
        <dbReference type="ARBA" id="ARBA00022448"/>
    </source>
</evidence>
<feature type="domain" description="PDGLE" evidence="8">
    <location>
        <begin position="237"/>
        <end position="332"/>
    </location>
</feature>
<evidence type="ECO:0000256" key="7">
    <source>
        <dbReference type="SAM" id="Phobius"/>
    </source>
</evidence>
<dbReference type="InterPro" id="IPR025937">
    <property type="entry name" value="PDGLE_dom"/>
</dbReference>
<dbReference type="PANTHER" id="PTHR34229:SF1">
    <property type="entry name" value="METAL TRANSPORT PROTEIN HI_1621-RELATED"/>
    <property type="match status" value="1"/>
</dbReference>
<evidence type="ECO:0000256" key="5">
    <source>
        <dbReference type="ARBA" id="ARBA00022989"/>
    </source>
</evidence>
<proteinExistence type="predicted"/>
<feature type="transmembrane region" description="Helical" evidence="7">
    <location>
        <begin position="189"/>
        <end position="213"/>
    </location>
</feature>
<dbReference type="AlphaFoldDB" id="A0A2R4W0C8"/>
<dbReference type="PANTHER" id="PTHR34229">
    <property type="entry name" value="METAL TRANSPORT PROTEIN HI_1621-RELATED"/>
    <property type="match status" value="1"/>
</dbReference>
<dbReference type="OrthoDB" id="5395048at2"/>
<evidence type="ECO:0000313" key="10">
    <source>
        <dbReference type="Proteomes" id="UP000244792"/>
    </source>
</evidence>
<keyword evidence="3" id="KW-1003">Cell membrane</keyword>
<dbReference type="Proteomes" id="UP000244792">
    <property type="component" value="Chromosome"/>
</dbReference>
<protein>
    <submittedName>
        <fullName evidence="9">Cobalt/nickel transport system permease protein</fullName>
    </submittedName>
</protein>
<evidence type="ECO:0000313" key="9">
    <source>
        <dbReference type="EMBL" id="AWB10164.1"/>
    </source>
</evidence>
<evidence type="ECO:0000256" key="6">
    <source>
        <dbReference type="ARBA" id="ARBA00023136"/>
    </source>
</evidence>
<feature type="transmembrane region" description="Helical" evidence="7">
    <location>
        <begin position="103"/>
        <end position="125"/>
    </location>
</feature>
<feature type="transmembrane region" description="Helical" evidence="7">
    <location>
        <begin position="145"/>
        <end position="169"/>
    </location>
</feature>
<feature type="transmembrane region" description="Helical" evidence="7">
    <location>
        <begin position="306"/>
        <end position="327"/>
    </location>
</feature>
<name>A0A2R4W0C8_THEAF</name>
<dbReference type="KEGG" id="taci:TDSAC_0806"/>
<evidence type="ECO:0000259" key="8">
    <source>
        <dbReference type="Pfam" id="PF13190"/>
    </source>
</evidence>
<keyword evidence="10" id="KW-1185">Reference proteome</keyword>
<keyword evidence="6 7" id="KW-0472">Membrane</keyword>
<dbReference type="GO" id="GO:0000041">
    <property type="term" value="P:transition metal ion transport"/>
    <property type="evidence" value="ECO:0007669"/>
    <property type="project" value="InterPro"/>
</dbReference>
<gene>
    <name evidence="9" type="ORF">TDSAC_0806</name>
</gene>
<dbReference type="InterPro" id="IPR002751">
    <property type="entry name" value="CbiM/NikMN"/>
</dbReference>
<dbReference type="RefSeq" id="WP_108308985.1">
    <property type="nucleotide sequence ID" value="NZ_CP020921.1"/>
</dbReference>
<dbReference type="GO" id="GO:0005886">
    <property type="term" value="C:plasma membrane"/>
    <property type="evidence" value="ECO:0007669"/>
    <property type="project" value="UniProtKB-SubCell"/>
</dbReference>
<dbReference type="NCBIfam" id="NF005598">
    <property type="entry name" value="PRK07331.1"/>
    <property type="match status" value="1"/>
</dbReference>
<sequence length="342" mass="36652">MHIPDGYLSPQTCAVMGAVMLPVWWTSVKKVQTTINKKYVPLMALGAAFSFVIMMYNVPIPDGTTAHAVGGSLLAIIFGPWAATLCITIALAIQALLFGDGGILAFGANCFNMAFVLPFTSYYIYKILTTNSEITSARRYVAGFIGGYIGIVLAAICAGIELGLQPLLFHTAAGVPLYCPYPLNLAVPAMAFAHLTVAGPVEGVITALAIKYLQVSNPEMLNIEKIKAPSKAFSYAKLWIGMAIVAILTPLGLLASGSAWGEWGADELKEKLGFVPEGLEKMSDKWHALMQDYGIPGFDQSFFQSAIGYIVAAVVGIILISLITYLFGKILKGKDEEAHETK</sequence>